<dbReference type="RefSeq" id="WP_307410071.1">
    <property type="nucleotide sequence ID" value="NZ_JAUSUR010000006.1"/>
</dbReference>
<evidence type="ECO:0000256" key="5">
    <source>
        <dbReference type="ARBA" id="ARBA00023163"/>
    </source>
</evidence>
<evidence type="ECO:0000313" key="8">
    <source>
        <dbReference type="EMBL" id="MDQ0362448.1"/>
    </source>
</evidence>
<dbReference type="SUPFAM" id="SSF46785">
    <property type="entry name" value="Winged helix' DNA-binding domain"/>
    <property type="match status" value="1"/>
</dbReference>
<evidence type="ECO:0000256" key="3">
    <source>
        <dbReference type="ARBA" id="ARBA00023015"/>
    </source>
</evidence>
<organism evidence="8 9">
    <name type="scientific">Breznakia pachnodae</name>
    <dbReference type="NCBI Taxonomy" id="265178"/>
    <lineage>
        <taxon>Bacteria</taxon>
        <taxon>Bacillati</taxon>
        <taxon>Bacillota</taxon>
        <taxon>Erysipelotrichia</taxon>
        <taxon>Erysipelotrichales</taxon>
        <taxon>Erysipelotrichaceae</taxon>
        <taxon>Breznakia</taxon>
    </lineage>
</organism>
<evidence type="ECO:0000256" key="4">
    <source>
        <dbReference type="ARBA" id="ARBA00023125"/>
    </source>
</evidence>
<protein>
    <recommendedName>
        <fullName evidence="1">Lactose phosphotransferase system repressor</fullName>
    </recommendedName>
</protein>
<dbReference type="InterPro" id="IPR050313">
    <property type="entry name" value="Carb_Metab_HTH_regulators"/>
</dbReference>
<dbReference type="PRINTS" id="PR00037">
    <property type="entry name" value="HTHLACR"/>
</dbReference>
<evidence type="ECO:0000256" key="1">
    <source>
        <dbReference type="ARBA" id="ARBA00021390"/>
    </source>
</evidence>
<dbReference type="PANTHER" id="PTHR30363:SF4">
    <property type="entry name" value="GLYCEROL-3-PHOSPHATE REGULON REPRESSOR"/>
    <property type="match status" value="1"/>
</dbReference>
<dbReference type="EMBL" id="JAUSUR010000006">
    <property type="protein sequence ID" value="MDQ0362448.1"/>
    <property type="molecule type" value="Genomic_DNA"/>
</dbReference>
<dbReference type="InterPro" id="IPR036390">
    <property type="entry name" value="WH_DNA-bd_sf"/>
</dbReference>
<comment type="function">
    <text evidence="6">Repressor of the lactose catabolism operon. Galactose-6-phosphate is the inducer.</text>
</comment>
<dbReference type="InterPro" id="IPR037171">
    <property type="entry name" value="NagB/RpiA_transferase-like"/>
</dbReference>
<keyword evidence="2" id="KW-0678">Repressor</keyword>
<dbReference type="SUPFAM" id="SSF100950">
    <property type="entry name" value="NagB/RpiA/CoA transferase-like"/>
    <property type="match status" value="1"/>
</dbReference>
<dbReference type="InterPro" id="IPR001034">
    <property type="entry name" value="DeoR_HTH"/>
</dbReference>
<gene>
    <name evidence="8" type="ORF">J2S15_003202</name>
</gene>
<dbReference type="PANTHER" id="PTHR30363">
    <property type="entry name" value="HTH-TYPE TRANSCRIPTIONAL REGULATOR SRLR-RELATED"/>
    <property type="match status" value="1"/>
</dbReference>
<dbReference type="Gene3D" id="3.40.50.1360">
    <property type="match status" value="1"/>
</dbReference>
<dbReference type="Gene3D" id="1.10.10.10">
    <property type="entry name" value="Winged helix-like DNA-binding domain superfamily/Winged helix DNA-binding domain"/>
    <property type="match status" value="1"/>
</dbReference>
<dbReference type="InterPro" id="IPR018356">
    <property type="entry name" value="Tscrpt_reg_HTH_DeoR_CS"/>
</dbReference>
<evidence type="ECO:0000256" key="6">
    <source>
        <dbReference type="ARBA" id="ARBA00024937"/>
    </source>
</evidence>
<dbReference type="Proteomes" id="UP001230220">
    <property type="component" value="Unassembled WGS sequence"/>
</dbReference>
<sequence length="231" mass="26504">MLKEERQQIILNELHEFGKVMVNDLSDKFSISKDTVRRDLNELEEKCMVRRVFGGALPYNLPVPDYNQRERVNRSKKYEMAKEGLKYINEGQFIVLDGGSTNKMLASIIPINYKLTILTNSFPIANELRNHVNVKVILLGGDYLNESLTTVGEIAVEQASRYNPDVCFLGVYAVDKKYGITAPYLEEVSIKRKFVEISDTTIALSTQEKIKRKSKYKICDYDEISMIITDE</sequence>
<dbReference type="InterPro" id="IPR036388">
    <property type="entry name" value="WH-like_DNA-bd_sf"/>
</dbReference>
<keyword evidence="5" id="KW-0804">Transcription</keyword>
<name>A0ABU0E6B6_9FIRM</name>
<evidence type="ECO:0000259" key="7">
    <source>
        <dbReference type="PROSITE" id="PS51000"/>
    </source>
</evidence>
<evidence type="ECO:0000256" key="2">
    <source>
        <dbReference type="ARBA" id="ARBA00022491"/>
    </source>
</evidence>
<accession>A0ABU0E6B6</accession>
<dbReference type="Pfam" id="PF08220">
    <property type="entry name" value="HTH_DeoR"/>
    <property type="match status" value="1"/>
</dbReference>
<reference evidence="8 9" key="1">
    <citation type="submission" date="2023-07" db="EMBL/GenBank/DDBJ databases">
        <title>Genomic Encyclopedia of Type Strains, Phase IV (KMG-IV): sequencing the most valuable type-strain genomes for metagenomic binning, comparative biology and taxonomic classification.</title>
        <authorList>
            <person name="Goeker M."/>
        </authorList>
    </citation>
    <scope>NUCLEOTIDE SEQUENCE [LARGE SCALE GENOMIC DNA]</scope>
    <source>
        <strain evidence="8 9">DSM 16784</strain>
    </source>
</reference>
<evidence type="ECO:0000313" key="9">
    <source>
        <dbReference type="Proteomes" id="UP001230220"/>
    </source>
</evidence>
<dbReference type="PROSITE" id="PS51000">
    <property type="entry name" value="HTH_DEOR_2"/>
    <property type="match status" value="1"/>
</dbReference>
<dbReference type="SMART" id="SM00420">
    <property type="entry name" value="HTH_DEOR"/>
    <property type="match status" value="1"/>
</dbReference>
<keyword evidence="3" id="KW-0805">Transcription regulation</keyword>
<dbReference type="PROSITE" id="PS00894">
    <property type="entry name" value="HTH_DEOR_1"/>
    <property type="match status" value="1"/>
</dbReference>
<dbReference type="SMART" id="SM01134">
    <property type="entry name" value="DeoRC"/>
    <property type="match status" value="1"/>
</dbReference>
<proteinExistence type="predicted"/>
<dbReference type="InterPro" id="IPR014036">
    <property type="entry name" value="DeoR-like_C"/>
</dbReference>
<keyword evidence="4" id="KW-0238">DNA-binding</keyword>
<feature type="domain" description="HTH deoR-type" evidence="7">
    <location>
        <begin position="3"/>
        <end position="58"/>
    </location>
</feature>
<dbReference type="Pfam" id="PF00455">
    <property type="entry name" value="DeoRC"/>
    <property type="match status" value="1"/>
</dbReference>
<keyword evidence="9" id="KW-1185">Reference proteome</keyword>
<comment type="caution">
    <text evidence="8">The sequence shown here is derived from an EMBL/GenBank/DDBJ whole genome shotgun (WGS) entry which is preliminary data.</text>
</comment>